<dbReference type="Proteomes" id="UP000621898">
    <property type="component" value="Unassembled WGS sequence"/>
</dbReference>
<dbReference type="PRINTS" id="PR00778">
    <property type="entry name" value="HTHARSR"/>
</dbReference>
<dbReference type="InterPro" id="IPR036388">
    <property type="entry name" value="WH-like_DNA-bd_sf"/>
</dbReference>
<dbReference type="PANTHER" id="PTHR33154">
    <property type="entry name" value="TRANSCRIPTIONAL REGULATOR, ARSR FAMILY"/>
    <property type="match status" value="1"/>
</dbReference>
<keyword evidence="2" id="KW-0238">DNA-binding</keyword>
<dbReference type="InterPro" id="IPR001845">
    <property type="entry name" value="HTH_ArsR_DNA-bd_dom"/>
</dbReference>
<dbReference type="SMART" id="SM00418">
    <property type="entry name" value="HTH_ARSR"/>
    <property type="match status" value="1"/>
</dbReference>
<dbReference type="EMBL" id="BMXT01000001">
    <property type="protein sequence ID" value="GGY19084.1"/>
    <property type="molecule type" value="Genomic_DNA"/>
</dbReference>
<dbReference type="NCBIfam" id="NF033788">
    <property type="entry name" value="HTH_metalloreg"/>
    <property type="match status" value="1"/>
</dbReference>
<protein>
    <submittedName>
        <fullName evidence="5">Transcriptional regulator</fullName>
    </submittedName>
</protein>
<evidence type="ECO:0000256" key="2">
    <source>
        <dbReference type="ARBA" id="ARBA00023125"/>
    </source>
</evidence>
<dbReference type="Gene3D" id="1.10.10.10">
    <property type="entry name" value="Winged helix-like DNA-binding domain superfamily/Winged helix DNA-binding domain"/>
    <property type="match status" value="1"/>
</dbReference>
<evidence type="ECO:0000313" key="5">
    <source>
        <dbReference type="EMBL" id="GGY19084.1"/>
    </source>
</evidence>
<name>A0ABQ2ZPK4_9GAMM</name>
<evidence type="ECO:0000256" key="3">
    <source>
        <dbReference type="ARBA" id="ARBA00023163"/>
    </source>
</evidence>
<sequence length="125" mass="13735">MSMQAPVKPLMAANAQTRIARRSAEAATVFAALGDPTRLALVARLCDGSRRSIAQLSEGHSLTRQAISKHLRVLEGARVVRSERAGRESLFVLNPQPIEDIRSYIELVSSQWDTALSRLKALVEK</sequence>
<dbReference type="SUPFAM" id="SSF46785">
    <property type="entry name" value="Winged helix' DNA-binding domain"/>
    <property type="match status" value="1"/>
</dbReference>
<evidence type="ECO:0000256" key="1">
    <source>
        <dbReference type="ARBA" id="ARBA00023015"/>
    </source>
</evidence>
<dbReference type="PANTHER" id="PTHR33154:SF33">
    <property type="entry name" value="TRANSCRIPTIONAL REPRESSOR SDPR"/>
    <property type="match status" value="1"/>
</dbReference>
<dbReference type="CDD" id="cd00090">
    <property type="entry name" value="HTH_ARSR"/>
    <property type="match status" value="1"/>
</dbReference>
<accession>A0ABQ2ZPK4</accession>
<feature type="domain" description="HTH arsR-type" evidence="4">
    <location>
        <begin position="19"/>
        <end position="113"/>
    </location>
</feature>
<keyword evidence="1" id="KW-0805">Transcription regulation</keyword>
<proteinExistence type="predicted"/>
<organism evidence="5 6">
    <name type="scientific">Rhodanobacter panaciterrae</name>
    <dbReference type="NCBI Taxonomy" id="490572"/>
    <lineage>
        <taxon>Bacteria</taxon>
        <taxon>Pseudomonadati</taxon>
        <taxon>Pseudomonadota</taxon>
        <taxon>Gammaproteobacteria</taxon>
        <taxon>Lysobacterales</taxon>
        <taxon>Rhodanobacteraceae</taxon>
        <taxon>Rhodanobacter</taxon>
    </lineage>
</organism>
<gene>
    <name evidence="5" type="ORF">GCM10008098_09090</name>
</gene>
<evidence type="ECO:0000259" key="4">
    <source>
        <dbReference type="PROSITE" id="PS50987"/>
    </source>
</evidence>
<keyword evidence="3" id="KW-0804">Transcription</keyword>
<keyword evidence="6" id="KW-1185">Reference proteome</keyword>
<reference evidence="6" key="1">
    <citation type="journal article" date="2019" name="Int. J. Syst. Evol. Microbiol.">
        <title>The Global Catalogue of Microorganisms (GCM) 10K type strain sequencing project: providing services to taxonomists for standard genome sequencing and annotation.</title>
        <authorList>
            <consortium name="The Broad Institute Genomics Platform"/>
            <consortium name="The Broad Institute Genome Sequencing Center for Infectious Disease"/>
            <person name="Wu L."/>
            <person name="Ma J."/>
        </authorList>
    </citation>
    <scope>NUCLEOTIDE SEQUENCE [LARGE SCALE GENOMIC DNA]</scope>
    <source>
        <strain evidence="6">KCTC 22232</strain>
    </source>
</reference>
<dbReference type="InterPro" id="IPR051081">
    <property type="entry name" value="HTH_MetalResp_TranReg"/>
</dbReference>
<dbReference type="PROSITE" id="PS50987">
    <property type="entry name" value="HTH_ARSR_2"/>
    <property type="match status" value="1"/>
</dbReference>
<evidence type="ECO:0000313" key="6">
    <source>
        <dbReference type="Proteomes" id="UP000621898"/>
    </source>
</evidence>
<dbReference type="InterPro" id="IPR036390">
    <property type="entry name" value="WH_DNA-bd_sf"/>
</dbReference>
<dbReference type="Pfam" id="PF01022">
    <property type="entry name" value="HTH_5"/>
    <property type="match status" value="1"/>
</dbReference>
<dbReference type="InterPro" id="IPR011991">
    <property type="entry name" value="ArsR-like_HTH"/>
</dbReference>
<comment type="caution">
    <text evidence="5">The sequence shown here is derived from an EMBL/GenBank/DDBJ whole genome shotgun (WGS) entry which is preliminary data.</text>
</comment>